<evidence type="ECO:0008006" key="8">
    <source>
        <dbReference type="Google" id="ProtNLM"/>
    </source>
</evidence>
<feature type="domain" description="RsdA/BaiN/AoA(So)-like insert" evidence="5">
    <location>
        <begin position="187"/>
        <end position="346"/>
    </location>
</feature>
<evidence type="ECO:0000259" key="4">
    <source>
        <dbReference type="Pfam" id="PF03486"/>
    </source>
</evidence>
<comment type="cofactor">
    <cofactor evidence="1">
        <name>FAD</name>
        <dbReference type="ChEBI" id="CHEBI:57692"/>
    </cofactor>
</comment>
<feature type="domain" description="RsdA/BaiN/AoA(So)-like Rossmann fold-like" evidence="4">
    <location>
        <begin position="4"/>
        <end position="400"/>
    </location>
</feature>
<dbReference type="PRINTS" id="PR00368">
    <property type="entry name" value="FADPNR"/>
</dbReference>
<evidence type="ECO:0000256" key="3">
    <source>
        <dbReference type="ARBA" id="ARBA00022827"/>
    </source>
</evidence>
<keyword evidence="7" id="KW-1185">Reference proteome</keyword>
<reference evidence="6 7" key="1">
    <citation type="submission" date="2020-03" db="EMBL/GenBank/DDBJ databases">
        <title>Genomic Encyclopedia of Type Strains, Phase IV (KMG-IV): sequencing the most valuable type-strain genomes for metagenomic binning, comparative biology and taxonomic classification.</title>
        <authorList>
            <person name="Goeker M."/>
        </authorList>
    </citation>
    <scope>NUCLEOTIDE SEQUENCE [LARGE SCALE GENOMIC DNA]</scope>
    <source>
        <strain evidence="6 7">DSM 105096</strain>
    </source>
</reference>
<sequence length="402" mass="44131">MPTQTLIIGGGAAGFFTAIQRAEYHPDEQITILERGKGVLEKVRISGGGRCNVTHACWDPRDLAKFYPRGGRELLGPFNNFACGDTMGWFEDRGVPLKIEEDGRIFPTSDTSQSIIDCLWNTAKAKGIKVLTKTKFTDLEAPSPDGKWTIRTSAGELTADRLIITTGSNPTVWKLLAKIGHNLIDPVPSLFAFNTKDTRLRDLSGVSLPWAQLHIEGDKLKADGPLLITHRGLSGPAVLRLSAWGARDLAPSKYNFTLVVNWLAQRPVDVMEKLNALKLSEAKRQVSTRAYFDLPARLWKSLVDAAGIAPELKWADLTKKQLQALTDQLTAARFNVAGKSTNKEEFTTAGGVDLREVDFREFRSKVHPTLFLAGEVLDIDAITGGFNFQAAWTGGFLIGRAA</sequence>
<evidence type="ECO:0000313" key="7">
    <source>
        <dbReference type="Proteomes" id="UP000770785"/>
    </source>
</evidence>
<dbReference type="PRINTS" id="PR00411">
    <property type="entry name" value="PNDRDTASEI"/>
</dbReference>
<dbReference type="InterPro" id="IPR023166">
    <property type="entry name" value="BaiN-like_dom_sf"/>
</dbReference>
<proteinExistence type="predicted"/>
<dbReference type="Gene3D" id="3.50.50.60">
    <property type="entry name" value="FAD/NAD(P)-binding domain"/>
    <property type="match status" value="1"/>
</dbReference>
<dbReference type="EMBL" id="JAATJH010000001">
    <property type="protein sequence ID" value="NJC25425.1"/>
    <property type="molecule type" value="Genomic_DNA"/>
</dbReference>
<dbReference type="Gene3D" id="2.40.30.10">
    <property type="entry name" value="Translation factors"/>
    <property type="match status" value="1"/>
</dbReference>
<evidence type="ECO:0000259" key="5">
    <source>
        <dbReference type="Pfam" id="PF22780"/>
    </source>
</evidence>
<dbReference type="Pfam" id="PF22780">
    <property type="entry name" value="HI0933_like_1st"/>
    <property type="match status" value="1"/>
</dbReference>
<accession>A0ABX0X859</accession>
<evidence type="ECO:0000256" key="1">
    <source>
        <dbReference type="ARBA" id="ARBA00001974"/>
    </source>
</evidence>
<keyword evidence="2" id="KW-0285">Flavoprotein</keyword>
<dbReference type="Pfam" id="PF03486">
    <property type="entry name" value="HI0933_like"/>
    <property type="match status" value="1"/>
</dbReference>
<keyword evidence="3" id="KW-0274">FAD</keyword>
<dbReference type="NCBIfam" id="TIGR00275">
    <property type="entry name" value="aminoacetone oxidase family FAD-binding enzyme"/>
    <property type="match status" value="1"/>
</dbReference>
<dbReference type="RefSeq" id="WP_168036177.1">
    <property type="nucleotide sequence ID" value="NZ_JAATJH010000001.1"/>
</dbReference>
<dbReference type="Gene3D" id="1.10.8.260">
    <property type="entry name" value="HI0933 insert domain-like"/>
    <property type="match status" value="1"/>
</dbReference>
<dbReference type="InterPro" id="IPR057661">
    <property type="entry name" value="RsdA/BaiN/AoA(So)_Rossmann"/>
</dbReference>
<dbReference type="InterPro" id="IPR004792">
    <property type="entry name" value="BaiN-like"/>
</dbReference>
<evidence type="ECO:0000313" key="6">
    <source>
        <dbReference type="EMBL" id="NJC25425.1"/>
    </source>
</evidence>
<gene>
    <name evidence="6" type="ORF">GGR27_000906</name>
</gene>
<dbReference type="InterPro" id="IPR055178">
    <property type="entry name" value="RsdA/BaiN/AoA(So)-like_dom"/>
</dbReference>
<evidence type="ECO:0000256" key="2">
    <source>
        <dbReference type="ARBA" id="ARBA00022630"/>
    </source>
</evidence>
<dbReference type="PANTHER" id="PTHR42887:SF2">
    <property type="entry name" value="OS12G0638800 PROTEIN"/>
    <property type="match status" value="1"/>
</dbReference>
<dbReference type="Proteomes" id="UP000770785">
    <property type="component" value="Unassembled WGS sequence"/>
</dbReference>
<dbReference type="PANTHER" id="PTHR42887">
    <property type="entry name" value="OS12G0638800 PROTEIN"/>
    <property type="match status" value="1"/>
</dbReference>
<organism evidence="6 7">
    <name type="scientific">Neolewinella antarctica</name>
    <dbReference type="NCBI Taxonomy" id="442734"/>
    <lineage>
        <taxon>Bacteria</taxon>
        <taxon>Pseudomonadati</taxon>
        <taxon>Bacteroidota</taxon>
        <taxon>Saprospiria</taxon>
        <taxon>Saprospirales</taxon>
        <taxon>Lewinellaceae</taxon>
        <taxon>Neolewinella</taxon>
    </lineage>
</organism>
<dbReference type="SUPFAM" id="SSF51905">
    <property type="entry name" value="FAD/NAD(P)-binding domain"/>
    <property type="match status" value="1"/>
</dbReference>
<dbReference type="InterPro" id="IPR036188">
    <property type="entry name" value="FAD/NAD-bd_sf"/>
</dbReference>
<protein>
    <recommendedName>
        <fullName evidence="8">Aminoacetone oxidase family FAD-binding enzyme</fullName>
    </recommendedName>
</protein>
<dbReference type="SUPFAM" id="SSF160996">
    <property type="entry name" value="HI0933 insert domain-like"/>
    <property type="match status" value="1"/>
</dbReference>
<comment type="caution">
    <text evidence="6">The sequence shown here is derived from an EMBL/GenBank/DDBJ whole genome shotgun (WGS) entry which is preliminary data.</text>
</comment>
<name>A0ABX0X859_9BACT</name>